<keyword evidence="4" id="KW-1185">Reference proteome</keyword>
<evidence type="ECO:0000313" key="3">
    <source>
        <dbReference type="EMBL" id="SNB84930.1"/>
    </source>
</evidence>
<dbReference type="Proteomes" id="UP000215450">
    <property type="component" value="Unassembled WGS sequence"/>
</dbReference>
<protein>
    <submittedName>
        <fullName evidence="2">Uncharacterized protein</fullName>
    </submittedName>
</protein>
<proteinExistence type="predicted"/>
<dbReference type="EMBL" id="FXUV02000090">
    <property type="protein sequence ID" value="SNB84930.1"/>
    <property type="molecule type" value="Genomic_DNA"/>
</dbReference>
<evidence type="ECO:0000256" key="1">
    <source>
        <dbReference type="SAM" id="Phobius"/>
    </source>
</evidence>
<accession>A0A238HKG8</accession>
<reference evidence="2" key="1">
    <citation type="submission" date="2017-05" db="EMBL/GenBank/DDBJ databases">
        <authorList>
            <person name="Song R."/>
            <person name="Chenine A.L."/>
            <person name="Ruprecht R.M."/>
        </authorList>
    </citation>
    <scope>NUCLEOTIDE SEQUENCE</scope>
    <source>
        <strain evidence="2">Kingella_eburonensis</strain>
    </source>
</reference>
<dbReference type="EMBL" id="FXUV01000087">
    <property type="protein sequence ID" value="SMQ13656.1"/>
    <property type="molecule type" value="Genomic_DNA"/>
</dbReference>
<gene>
    <name evidence="2" type="ORF">KEBURONENSIS_02129</name>
    <name evidence="3" type="ORF">KEBURONENSIS_02138</name>
</gene>
<evidence type="ECO:0000313" key="2">
    <source>
        <dbReference type="EMBL" id="SMQ13656.1"/>
    </source>
</evidence>
<dbReference type="AlphaFoldDB" id="A0A238HKG8"/>
<reference evidence="3 4" key="2">
    <citation type="submission" date="2017-06" db="EMBL/GenBank/DDBJ databases">
        <authorList>
            <person name="Kim H.J."/>
            <person name="Triplett B.A."/>
        </authorList>
    </citation>
    <scope>NUCLEOTIDE SEQUENCE [LARGE SCALE GENOMIC DNA]</scope>
    <source>
        <strain evidence="3">Kingella_eburonensis</strain>
    </source>
</reference>
<keyword evidence="1" id="KW-0472">Membrane</keyword>
<feature type="transmembrane region" description="Helical" evidence="1">
    <location>
        <begin position="48"/>
        <end position="69"/>
    </location>
</feature>
<name>A0A238HKG8_9NEIS</name>
<keyword evidence="1" id="KW-1133">Transmembrane helix</keyword>
<sequence length="72" mass="7236">MVIGGVLQAFYVEIGGAYGDAFTCYLCAFNVGIATAHDDGGAVGTSNMTVAIGSLFAIGMTFAFIASCGKAE</sequence>
<keyword evidence="1" id="KW-0812">Transmembrane</keyword>
<organism evidence="2">
    <name type="scientific">Kingella negevensis</name>
    <dbReference type="NCBI Taxonomy" id="1522312"/>
    <lineage>
        <taxon>Bacteria</taxon>
        <taxon>Pseudomonadati</taxon>
        <taxon>Pseudomonadota</taxon>
        <taxon>Betaproteobacteria</taxon>
        <taxon>Neisseriales</taxon>
        <taxon>Neisseriaceae</taxon>
        <taxon>Kingella</taxon>
    </lineage>
</organism>
<evidence type="ECO:0000313" key="4">
    <source>
        <dbReference type="Proteomes" id="UP000215450"/>
    </source>
</evidence>